<evidence type="ECO:0008006" key="4">
    <source>
        <dbReference type="Google" id="ProtNLM"/>
    </source>
</evidence>
<dbReference type="AlphaFoldDB" id="A0A0D2GIQ3"/>
<protein>
    <recommendedName>
        <fullName evidence="4">Polyhydroxyalkanoate synthesis regulator phasin</fullName>
    </recommendedName>
</protein>
<dbReference type="EMBL" id="AZAC01000009">
    <property type="protein sequence ID" value="KIX14697.1"/>
    <property type="molecule type" value="Genomic_DNA"/>
</dbReference>
<organism evidence="2 3">
    <name type="scientific">Dethiosulfatarculus sandiegensis</name>
    <dbReference type="NCBI Taxonomy" id="1429043"/>
    <lineage>
        <taxon>Bacteria</taxon>
        <taxon>Pseudomonadati</taxon>
        <taxon>Thermodesulfobacteriota</taxon>
        <taxon>Desulfarculia</taxon>
        <taxon>Desulfarculales</taxon>
        <taxon>Desulfarculaceae</taxon>
        <taxon>Dethiosulfatarculus</taxon>
    </lineage>
</organism>
<evidence type="ECO:0000256" key="1">
    <source>
        <dbReference type="SAM" id="Coils"/>
    </source>
</evidence>
<sequence length="101" mass="11218">MDFLRTGLMAALGAVVTTKNKAKEVLDNLVAEGKITSKQADEMIEKLLASGQVQLNELEDSFKKAVENSTDELGLVRKEELASLEKRVEELEKRLAEKDKV</sequence>
<evidence type="ECO:0000313" key="2">
    <source>
        <dbReference type="EMBL" id="KIX14697.1"/>
    </source>
</evidence>
<proteinExistence type="predicted"/>
<keyword evidence="1" id="KW-0175">Coiled coil</keyword>
<dbReference type="InParanoid" id="A0A0D2GIQ3"/>
<comment type="caution">
    <text evidence="2">The sequence shown here is derived from an EMBL/GenBank/DDBJ whole genome shotgun (WGS) entry which is preliminary data.</text>
</comment>
<dbReference type="RefSeq" id="WP_044347643.1">
    <property type="nucleotide sequence ID" value="NZ_AZAC01000009.1"/>
</dbReference>
<evidence type="ECO:0000313" key="3">
    <source>
        <dbReference type="Proteomes" id="UP000032233"/>
    </source>
</evidence>
<dbReference type="InterPro" id="IPR008769">
    <property type="entry name" value="PhaF_PhaI"/>
</dbReference>
<dbReference type="Proteomes" id="UP000032233">
    <property type="component" value="Unassembled WGS sequence"/>
</dbReference>
<dbReference type="PANTHER" id="PTHR38664">
    <property type="entry name" value="SLR0058 PROTEIN"/>
    <property type="match status" value="1"/>
</dbReference>
<name>A0A0D2GIQ3_9BACT</name>
<dbReference type="Pfam" id="PF05597">
    <property type="entry name" value="Phasin"/>
    <property type="match status" value="1"/>
</dbReference>
<reference evidence="2 3" key="1">
    <citation type="submission" date="2013-11" db="EMBL/GenBank/DDBJ databases">
        <title>Metagenomic analysis of a methanogenic consortium involved in long chain n-alkane degradation.</title>
        <authorList>
            <person name="Davidova I.A."/>
            <person name="Callaghan A.V."/>
            <person name="Wawrik B."/>
            <person name="Pruitt S."/>
            <person name="Marks C."/>
            <person name="Duncan K.E."/>
            <person name="Suflita J.M."/>
        </authorList>
    </citation>
    <scope>NUCLEOTIDE SEQUENCE [LARGE SCALE GENOMIC DNA]</scope>
    <source>
        <strain evidence="2 3">SPR</strain>
    </source>
</reference>
<feature type="coiled-coil region" evidence="1">
    <location>
        <begin position="74"/>
        <end position="101"/>
    </location>
</feature>
<dbReference type="STRING" id="1429043.X474_07305"/>
<dbReference type="PANTHER" id="PTHR38664:SF1">
    <property type="entry name" value="SLR0058 PROTEIN"/>
    <property type="match status" value="1"/>
</dbReference>
<keyword evidence="3" id="KW-1185">Reference proteome</keyword>
<accession>A0A0D2GIQ3</accession>
<gene>
    <name evidence="2" type="ORF">X474_07305</name>
</gene>